<proteinExistence type="predicted"/>
<dbReference type="AlphaFoldDB" id="A0A0A9BU53"/>
<organism evidence="1">
    <name type="scientific">Arundo donax</name>
    <name type="common">Giant reed</name>
    <name type="synonym">Donax arundinaceus</name>
    <dbReference type="NCBI Taxonomy" id="35708"/>
    <lineage>
        <taxon>Eukaryota</taxon>
        <taxon>Viridiplantae</taxon>
        <taxon>Streptophyta</taxon>
        <taxon>Embryophyta</taxon>
        <taxon>Tracheophyta</taxon>
        <taxon>Spermatophyta</taxon>
        <taxon>Magnoliopsida</taxon>
        <taxon>Liliopsida</taxon>
        <taxon>Poales</taxon>
        <taxon>Poaceae</taxon>
        <taxon>PACMAD clade</taxon>
        <taxon>Arundinoideae</taxon>
        <taxon>Arundineae</taxon>
        <taxon>Arundo</taxon>
    </lineage>
</organism>
<reference evidence="1" key="2">
    <citation type="journal article" date="2015" name="Data Brief">
        <title>Shoot transcriptome of the giant reed, Arundo donax.</title>
        <authorList>
            <person name="Barrero R.A."/>
            <person name="Guerrero F.D."/>
            <person name="Moolhuijzen P."/>
            <person name="Goolsby J.A."/>
            <person name="Tidwell J."/>
            <person name="Bellgard S.E."/>
            <person name="Bellgard M.I."/>
        </authorList>
    </citation>
    <scope>NUCLEOTIDE SEQUENCE</scope>
    <source>
        <tissue evidence="1">Shoot tissue taken approximately 20 cm above the soil surface</tissue>
    </source>
</reference>
<evidence type="ECO:0000313" key="1">
    <source>
        <dbReference type="EMBL" id="JAD65723.1"/>
    </source>
</evidence>
<dbReference type="EMBL" id="GBRH01232172">
    <property type="protein sequence ID" value="JAD65723.1"/>
    <property type="molecule type" value="Transcribed_RNA"/>
</dbReference>
<accession>A0A0A9BU53</accession>
<reference evidence="1" key="1">
    <citation type="submission" date="2014-09" db="EMBL/GenBank/DDBJ databases">
        <authorList>
            <person name="Magalhaes I.L.F."/>
            <person name="Oliveira U."/>
            <person name="Santos F.R."/>
            <person name="Vidigal T.H.D.A."/>
            <person name="Brescovit A.D."/>
            <person name="Santos A.J."/>
        </authorList>
    </citation>
    <scope>NUCLEOTIDE SEQUENCE</scope>
    <source>
        <tissue evidence="1">Shoot tissue taken approximately 20 cm above the soil surface</tissue>
    </source>
</reference>
<protein>
    <submittedName>
        <fullName evidence="1">Uncharacterized protein</fullName>
    </submittedName>
</protein>
<name>A0A0A9BU53_ARUDO</name>
<sequence length="53" mass="6072">MGSTCCQHILKILDSATIFIDSLLQCCFLFAHLNKLINDVISVMFKCIHFLLR</sequence>